<gene>
    <name evidence="18" type="ORF">KDW95_01530</name>
</gene>
<evidence type="ECO:0000313" key="18">
    <source>
        <dbReference type="EMBL" id="UTW12392.1"/>
    </source>
</evidence>
<dbReference type="InterPro" id="IPR013498">
    <property type="entry name" value="Topo_IA_Znf"/>
</dbReference>
<evidence type="ECO:0000256" key="15">
    <source>
        <dbReference type="ARBA" id="ARBA00032877"/>
    </source>
</evidence>
<keyword evidence="10" id="KW-0238">DNA-binding</keyword>
<dbReference type="InterPro" id="IPR023405">
    <property type="entry name" value="Topo_IA_core_domain"/>
</dbReference>
<evidence type="ECO:0000256" key="3">
    <source>
        <dbReference type="ARBA" id="ARBA00012891"/>
    </source>
</evidence>
<dbReference type="SMART" id="SM00493">
    <property type="entry name" value="TOPRIM"/>
    <property type="match status" value="1"/>
</dbReference>
<dbReference type="Gene3D" id="1.10.460.10">
    <property type="entry name" value="Topoisomerase I, domain 2"/>
    <property type="match status" value="1"/>
</dbReference>
<keyword evidence="4" id="KW-0479">Metal-binding</keyword>
<evidence type="ECO:0000256" key="13">
    <source>
        <dbReference type="ARBA" id="ARBA00031985"/>
    </source>
</evidence>
<dbReference type="PROSITE" id="PS00396">
    <property type="entry name" value="TOPO_IA_1"/>
    <property type="match status" value="1"/>
</dbReference>
<keyword evidence="11" id="KW-0413">Isomerase</keyword>
<evidence type="ECO:0000256" key="2">
    <source>
        <dbReference type="ARBA" id="ARBA00009446"/>
    </source>
</evidence>
<dbReference type="InterPro" id="IPR003601">
    <property type="entry name" value="Topo_IA_2"/>
</dbReference>
<keyword evidence="6" id="KW-0863">Zinc-finger</keyword>
<dbReference type="InterPro" id="IPR013826">
    <property type="entry name" value="Topo_IA_cen_sub3"/>
</dbReference>
<dbReference type="InterPro" id="IPR000380">
    <property type="entry name" value="Topo_IA"/>
</dbReference>
<reference evidence="18" key="1">
    <citation type="submission" date="2021-04" db="EMBL/GenBank/DDBJ databases">
        <title>Oceanospirillales bacteria with DddD are important DMSP degraders in coastal seawater.</title>
        <authorList>
            <person name="Liu J."/>
        </authorList>
    </citation>
    <scope>NUCLEOTIDE SEQUENCE</scope>
    <source>
        <strain evidence="18">D13-1</strain>
    </source>
</reference>
<dbReference type="PANTHER" id="PTHR11390:SF21">
    <property type="entry name" value="DNA TOPOISOMERASE 3-ALPHA"/>
    <property type="match status" value="1"/>
</dbReference>
<evidence type="ECO:0000256" key="5">
    <source>
        <dbReference type="ARBA" id="ARBA00022737"/>
    </source>
</evidence>
<protein>
    <recommendedName>
        <fullName evidence="3">DNA topoisomerase</fullName>
        <ecNumber evidence="3">5.6.2.1</ecNumber>
    </recommendedName>
    <alternativeName>
        <fullName evidence="15">Omega-protein</fullName>
    </alternativeName>
    <alternativeName>
        <fullName evidence="14">Relaxing enzyme</fullName>
    </alternativeName>
    <alternativeName>
        <fullName evidence="12">Swivelase</fullName>
    </alternativeName>
    <alternativeName>
        <fullName evidence="13">Untwisting enzyme</fullName>
    </alternativeName>
</protein>
<evidence type="ECO:0000313" key="19">
    <source>
        <dbReference type="Proteomes" id="UP001058461"/>
    </source>
</evidence>
<dbReference type="PROSITE" id="PS50880">
    <property type="entry name" value="TOPRIM"/>
    <property type="match status" value="1"/>
</dbReference>
<dbReference type="InterPro" id="IPR013825">
    <property type="entry name" value="Topo_IA_cen_sub2"/>
</dbReference>
<proteinExistence type="inferred from homology"/>
<evidence type="ECO:0000256" key="12">
    <source>
        <dbReference type="ARBA" id="ARBA00030003"/>
    </source>
</evidence>
<dbReference type="InterPro" id="IPR013824">
    <property type="entry name" value="Topo_IA_cen_sub1"/>
</dbReference>
<feature type="domain" description="Toprim" evidence="16">
    <location>
        <begin position="1"/>
        <end position="132"/>
    </location>
</feature>
<dbReference type="SMART" id="SM00436">
    <property type="entry name" value="TOP1Bc"/>
    <property type="match status" value="1"/>
</dbReference>
<dbReference type="EC" id="5.6.2.1" evidence="3"/>
<evidence type="ECO:0000256" key="1">
    <source>
        <dbReference type="ARBA" id="ARBA00000213"/>
    </source>
</evidence>
<accession>A0ABY5HMA4</accession>
<sequence length="666" mass="72915">MRLYLCEKPSQAKDIGRVLGATQRGNGCFKGPGIVVTWCIGHLVEAAPPEAYGEQYKRWSLEQLPIIPGRWRVEVKAKTATQFKVVKQLITQASELVIATDADREGELIARELIDLCGYRGPIQRLWLSALNDASIRQALTALRPSAETLPLYFSALARSRADWLVGMNLSRLFTLLGRQAGYDGVLSVGRVQTPTLRLVVDRDRDIAQFVSTPYWILDVTLTRSDQAFVAHWLAPETSADHKGRCLQQAIAQQAAQELGLAGAAKVVSVETERVTEGAPLPFDLGTLQEVCSRQLGLDVQETLDIAQSLYETHKATTYPRSDSGYLPESMLTEVPTVLDSLLKTDPVLRAVINQLDPTQRSRAWNDGKVTAHHGIIPTLEPVDLSRMSDRELAVYRLIRAHYLAQFLPHHAFDRTTATLSCGAQALQAVGKQVVEPGWRLVLDEPALDDVEDGSATRNQVLPPLQEGLSCQISGVALKACKTAPPRPFTQGELVKAMKTVARLVSDPRLKQTLKDSVGIGTEATRASIINGLLARGYLLKKGRAIRASEAAFTLIDTVPAAIADPGTTAVWEQALDMIEAGQITLETFIEKQSNWITQLVTQYRGTTLSIKVPEGPACPECGATMRQRCGKNGAFWSCNRYPDCKGTLPVASGTGKRRTKLKAAR</sequence>
<dbReference type="CDD" id="cd00186">
    <property type="entry name" value="TOP1Ac"/>
    <property type="match status" value="1"/>
</dbReference>
<keyword evidence="8" id="KW-0460">Magnesium</keyword>
<feature type="domain" description="Topo IA-type catalytic" evidence="17">
    <location>
        <begin position="149"/>
        <end position="601"/>
    </location>
</feature>
<dbReference type="SUPFAM" id="SSF57783">
    <property type="entry name" value="Zinc beta-ribbon"/>
    <property type="match status" value="1"/>
</dbReference>
<comment type="catalytic activity">
    <reaction evidence="1">
        <text>ATP-independent breakage of single-stranded DNA, followed by passage and rejoining.</text>
        <dbReference type="EC" id="5.6.2.1"/>
    </reaction>
</comment>
<dbReference type="InterPro" id="IPR013497">
    <property type="entry name" value="Topo_IA_cen"/>
</dbReference>
<dbReference type="Gene3D" id="2.70.20.10">
    <property type="entry name" value="Topoisomerase I, domain 3"/>
    <property type="match status" value="1"/>
</dbReference>
<dbReference type="InterPro" id="IPR034144">
    <property type="entry name" value="TOPRIM_TopoIII"/>
</dbReference>
<evidence type="ECO:0000256" key="8">
    <source>
        <dbReference type="ARBA" id="ARBA00022842"/>
    </source>
</evidence>
<dbReference type="RefSeq" id="WP_255854466.1">
    <property type="nucleotide sequence ID" value="NZ_CP073347.1"/>
</dbReference>
<keyword evidence="5" id="KW-0677">Repeat</keyword>
<dbReference type="InterPro" id="IPR005738">
    <property type="entry name" value="TopoIII"/>
</dbReference>
<keyword evidence="7" id="KW-0862">Zinc</keyword>
<keyword evidence="19" id="KW-1185">Reference proteome</keyword>
<dbReference type="InterPro" id="IPR003602">
    <property type="entry name" value="Topo_IA_DNA-bd_dom"/>
</dbReference>
<evidence type="ECO:0000256" key="10">
    <source>
        <dbReference type="ARBA" id="ARBA00023125"/>
    </source>
</evidence>
<dbReference type="Pfam" id="PF01396">
    <property type="entry name" value="Zn_ribbon_Top1"/>
    <property type="match status" value="1"/>
</dbReference>
<evidence type="ECO:0000256" key="14">
    <source>
        <dbReference type="ARBA" id="ARBA00032235"/>
    </source>
</evidence>
<dbReference type="NCBIfam" id="TIGR01056">
    <property type="entry name" value="topB"/>
    <property type="match status" value="1"/>
</dbReference>
<evidence type="ECO:0000259" key="16">
    <source>
        <dbReference type="PROSITE" id="PS50880"/>
    </source>
</evidence>
<evidence type="ECO:0000256" key="6">
    <source>
        <dbReference type="ARBA" id="ARBA00022771"/>
    </source>
</evidence>
<keyword evidence="9" id="KW-0799">Topoisomerase</keyword>
<dbReference type="Pfam" id="PF01131">
    <property type="entry name" value="Topoisom_bac"/>
    <property type="match status" value="1"/>
</dbReference>
<evidence type="ECO:0000256" key="11">
    <source>
        <dbReference type="ARBA" id="ARBA00023235"/>
    </source>
</evidence>
<dbReference type="InterPro" id="IPR006171">
    <property type="entry name" value="TOPRIM_dom"/>
</dbReference>
<dbReference type="PRINTS" id="PR00417">
    <property type="entry name" value="PRTPISMRASEI"/>
</dbReference>
<dbReference type="Gene3D" id="1.10.290.10">
    <property type="entry name" value="Topoisomerase I, domain 4"/>
    <property type="match status" value="1"/>
</dbReference>
<dbReference type="PANTHER" id="PTHR11390">
    <property type="entry name" value="PROKARYOTIC DNA TOPOISOMERASE"/>
    <property type="match status" value="1"/>
</dbReference>
<comment type="similarity">
    <text evidence="2">Belongs to the type IA topoisomerase family.</text>
</comment>
<organism evidence="18 19">
    <name type="scientific">Marinobacterium rhizophilum</name>
    <dbReference type="NCBI Taxonomy" id="420402"/>
    <lineage>
        <taxon>Bacteria</taxon>
        <taxon>Pseudomonadati</taxon>
        <taxon>Pseudomonadota</taxon>
        <taxon>Gammaproteobacteria</taxon>
        <taxon>Oceanospirillales</taxon>
        <taxon>Oceanospirillaceae</taxon>
        <taxon>Marinobacterium</taxon>
    </lineage>
</organism>
<dbReference type="InterPro" id="IPR023406">
    <property type="entry name" value="Topo_IA_AS"/>
</dbReference>
<dbReference type="NCBIfam" id="NF005829">
    <property type="entry name" value="PRK07726.1"/>
    <property type="match status" value="1"/>
</dbReference>
<evidence type="ECO:0000256" key="4">
    <source>
        <dbReference type="ARBA" id="ARBA00022723"/>
    </source>
</evidence>
<name>A0ABY5HMA4_9GAMM</name>
<dbReference type="PROSITE" id="PS52039">
    <property type="entry name" value="TOPO_IA_2"/>
    <property type="match status" value="1"/>
</dbReference>
<dbReference type="Gene3D" id="3.40.50.140">
    <property type="match status" value="1"/>
</dbReference>
<dbReference type="SUPFAM" id="SSF56712">
    <property type="entry name" value="Prokaryotic type I DNA topoisomerase"/>
    <property type="match status" value="1"/>
</dbReference>
<dbReference type="CDD" id="cd03362">
    <property type="entry name" value="TOPRIM_TopoIA_TopoIII"/>
    <property type="match status" value="1"/>
</dbReference>
<dbReference type="Proteomes" id="UP001058461">
    <property type="component" value="Chromosome"/>
</dbReference>
<evidence type="ECO:0000256" key="7">
    <source>
        <dbReference type="ARBA" id="ARBA00022833"/>
    </source>
</evidence>
<dbReference type="SMART" id="SM00437">
    <property type="entry name" value="TOP1Ac"/>
    <property type="match status" value="1"/>
</dbReference>
<dbReference type="EMBL" id="CP073347">
    <property type="protein sequence ID" value="UTW12392.1"/>
    <property type="molecule type" value="Genomic_DNA"/>
</dbReference>
<dbReference type="Pfam" id="PF01751">
    <property type="entry name" value="Toprim"/>
    <property type="match status" value="1"/>
</dbReference>
<evidence type="ECO:0000259" key="17">
    <source>
        <dbReference type="PROSITE" id="PS52039"/>
    </source>
</evidence>
<dbReference type="Gene3D" id="3.30.65.10">
    <property type="entry name" value="Bacterial Topoisomerase I, domain 1"/>
    <property type="match status" value="1"/>
</dbReference>
<evidence type="ECO:0000256" key="9">
    <source>
        <dbReference type="ARBA" id="ARBA00023029"/>
    </source>
</evidence>